<feature type="compositionally biased region" description="Polar residues" evidence="2">
    <location>
        <begin position="1242"/>
        <end position="1251"/>
    </location>
</feature>
<feature type="compositionally biased region" description="Low complexity" evidence="2">
    <location>
        <begin position="182"/>
        <end position="207"/>
    </location>
</feature>
<gene>
    <name evidence="3" type="ORF">EPUS_05878</name>
</gene>
<dbReference type="PANTHER" id="PTHR24111:SF0">
    <property type="entry name" value="LEUCINE-RICH REPEAT-CONTAINING PROTEIN"/>
    <property type="match status" value="1"/>
</dbReference>
<feature type="compositionally biased region" description="Polar residues" evidence="2">
    <location>
        <begin position="418"/>
        <end position="436"/>
    </location>
</feature>
<dbReference type="OMA" id="ECPSLCH"/>
<dbReference type="EMBL" id="KE720914">
    <property type="protein sequence ID" value="ERF73866.1"/>
    <property type="molecule type" value="Genomic_DNA"/>
</dbReference>
<feature type="region of interest" description="Disordered" evidence="2">
    <location>
        <begin position="1142"/>
        <end position="1168"/>
    </location>
</feature>
<dbReference type="OrthoDB" id="8436363at2759"/>
<feature type="compositionally biased region" description="Basic and acidic residues" evidence="2">
    <location>
        <begin position="380"/>
        <end position="398"/>
    </location>
</feature>
<dbReference type="GeneID" id="19240825"/>
<proteinExistence type="predicted"/>
<keyword evidence="4" id="KW-1185">Reference proteome</keyword>
<dbReference type="eggNOG" id="ENOG502QYHN">
    <property type="taxonomic scope" value="Eukaryota"/>
</dbReference>
<feature type="compositionally biased region" description="Polar residues" evidence="2">
    <location>
        <begin position="517"/>
        <end position="527"/>
    </location>
</feature>
<keyword evidence="1" id="KW-0677">Repeat</keyword>
<feature type="compositionally biased region" description="Low complexity" evidence="2">
    <location>
        <begin position="1252"/>
        <end position="1261"/>
    </location>
</feature>
<dbReference type="RefSeq" id="XP_007800447.1">
    <property type="nucleotide sequence ID" value="XM_007802256.1"/>
</dbReference>
<evidence type="ECO:0000256" key="1">
    <source>
        <dbReference type="ARBA" id="ARBA00022737"/>
    </source>
</evidence>
<evidence type="ECO:0008006" key="5">
    <source>
        <dbReference type="Google" id="ProtNLM"/>
    </source>
</evidence>
<feature type="region of interest" description="Disordered" evidence="2">
    <location>
        <begin position="1054"/>
        <end position="1089"/>
    </location>
</feature>
<dbReference type="HOGENOM" id="CLU_004016_0_0_1"/>
<dbReference type="SUPFAM" id="SSF52047">
    <property type="entry name" value="RNI-like"/>
    <property type="match status" value="1"/>
</dbReference>
<feature type="compositionally biased region" description="Basic residues" evidence="2">
    <location>
        <begin position="135"/>
        <end position="144"/>
    </location>
</feature>
<feature type="compositionally biased region" description="Polar residues" evidence="2">
    <location>
        <begin position="156"/>
        <end position="168"/>
    </location>
</feature>
<feature type="region of interest" description="Disordered" evidence="2">
    <location>
        <begin position="1"/>
        <end position="26"/>
    </location>
</feature>
<dbReference type="InterPro" id="IPR052201">
    <property type="entry name" value="LRR-containing_regulator"/>
</dbReference>
<reference evidence="4" key="1">
    <citation type="journal article" date="2014" name="BMC Genomics">
        <title>Genome characteristics reveal the impact of lichenization on lichen-forming fungus Endocarpon pusillum Hedwig (Verrucariales, Ascomycota).</title>
        <authorList>
            <person name="Wang Y.-Y."/>
            <person name="Liu B."/>
            <person name="Zhang X.-Y."/>
            <person name="Zhou Q.-M."/>
            <person name="Zhang T."/>
            <person name="Li H."/>
            <person name="Yu Y.-F."/>
            <person name="Zhang X.-L."/>
            <person name="Hao X.-Y."/>
            <person name="Wang M."/>
            <person name="Wang L."/>
            <person name="Wei J.-C."/>
        </authorList>
    </citation>
    <scope>NUCLEOTIDE SEQUENCE [LARGE SCALE GENOMIC DNA]</scope>
    <source>
        <strain evidence="4">Z07020 / HMAS-L-300199</strain>
    </source>
</reference>
<dbReference type="SMART" id="SM00368">
    <property type="entry name" value="LRR_RI"/>
    <property type="match status" value="3"/>
</dbReference>
<sequence>MSSSVPVESPQAGARLGKMSDDNVGNLDVGWLLHSRKDQIRRNSVNAPKIQTHHPPSTTLRAEPTPPQTPVSTQEPRILAESDGANNINERVTVSNSQEVSGQPEAPRPSPASDGSPATVTAPAPNPTPPASQGQKHHLKRPHLLGRTSQQDENKNPSQNSPKVNLSPKQPPRRASWIANLSSKFSSSSGAPSPTRSSSIDASATSSNTRPTSPTVQLTNPSSTAQNGGGPKVDLRKEAKQEDQPALTPVHATRRPSVLVQAGKERDDNPGFLQSALRKFSSSGHAGFGKGAGNNQACQRRIMNVDRNRERVKITELEPSKLKRVAFCVDVEIAGYASWHEVEEFEAERREQRAPEVPVARRQSLPMLELQVQAAKNKKDKKDGKKDVKEAMLKDKAEGAVLKNPQAAKVQKEEMETVVQNNEKATDPSSQPTASATVPEPQEPADTAAEAASSDPQQIAGTRKKEKKKRSEAERKERKERKRRHAEANGKVPLELTGCNDDGEDDSSPSPSPPGASTPNMTSSPTTDPLRIYKRCAQLRETSIVKKVCDQISSPSSTFAESPGTVAVLDLSGTVMTLPELVTLGDWLAVVPVRKLLLEDCQLTDEGLRVVLSGLLGCKTPEQAKQNKKLPKRGTGRKGEEQLGVIEKVSLKGNSKLTSIGWKHIALFLHMSKSLRAIDLSGIPFPAESMSGELSRTNTANTAASNTTNMSHSSNGSLGSVLSRALAERFAGNKLEELILSTCSLSTSNISDIIDASLKCRLRRLGLAGNNITTEGLDHIVRYVESGVCEGLDLGDNDLHGCMEPLSNSFTTENNFFALSLSGCNLTTSDLKVLLPSFVKLKNFRFVDLSHNSRLFATQPNAVSILRKYLPQMASLKRIHLNDVGLSSEHAIALAEILPECSSLAHLSILDNAPISELMNSKDSGAQEEACALFASLMTAVRVSHTIIAIEIEVPSAESNEVVKAMASQVIAYTLRNMEHGALRELEPSPSSKGAPDKDAPEILLHIVGHMEGYQENHDADDPAPDDDYLMGGNAIVKALGVCLRSADEKSRVVSSNISPHGTPGASGSGTPKFGASGEDPASYKKPRDMSKQLLESARKIRMRLKPALVREDQAGNDFNYRRLQFLDSTLQRMIQRFEDEYPECKLPPPPSESRTSSTSQADRDSSYADASILSASTEINGLANTTSGEEALEDADEEPFALKLSRTPSNTSLASKALTHEEGRMHRYGQSVCREIALATNPRTVNDEPNSVSQTTSTTSSDEERSAEASRLRVIQERIANMRGEEIAQFHEQCHRDGMEKALKDLGVTAQEVVELERCDPEAFERFRESQVAARFNAGF</sequence>
<feature type="region of interest" description="Disordered" evidence="2">
    <location>
        <begin position="40"/>
        <end position="255"/>
    </location>
</feature>
<dbReference type="Proteomes" id="UP000019373">
    <property type="component" value="Unassembled WGS sequence"/>
</dbReference>
<dbReference type="Gene3D" id="3.80.10.10">
    <property type="entry name" value="Ribonuclease Inhibitor"/>
    <property type="match status" value="2"/>
</dbReference>
<feature type="region of interest" description="Disordered" evidence="2">
    <location>
        <begin position="1241"/>
        <end position="1270"/>
    </location>
</feature>
<feature type="region of interest" description="Disordered" evidence="2">
    <location>
        <begin position="1202"/>
        <end position="1227"/>
    </location>
</feature>
<feature type="compositionally biased region" description="Polar residues" evidence="2">
    <location>
        <begin position="84"/>
        <end position="101"/>
    </location>
</feature>
<feature type="compositionally biased region" description="Polar residues" evidence="2">
    <location>
        <begin position="208"/>
        <end position="226"/>
    </location>
</feature>
<feature type="compositionally biased region" description="Basic and acidic residues" evidence="2">
    <location>
        <begin position="233"/>
        <end position="243"/>
    </location>
</feature>
<dbReference type="PANTHER" id="PTHR24111">
    <property type="entry name" value="LEUCINE-RICH REPEAT-CONTAINING PROTEIN 34"/>
    <property type="match status" value="1"/>
</dbReference>
<evidence type="ECO:0000256" key="2">
    <source>
        <dbReference type="SAM" id="MobiDB-lite"/>
    </source>
</evidence>
<accession>U1GPI1</accession>
<dbReference type="InterPro" id="IPR032675">
    <property type="entry name" value="LRR_dom_sf"/>
</dbReference>
<protein>
    <recommendedName>
        <fullName evidence="5">Cell wall biogenesis protein Mhp1</fullName>
    </recommendedName>
</protein>
<name>U1GPI1_ENDPU</name>
<organism evidence="3 4">
    <name type="scientific">Endocarpon pusillum (strain Z07020 / HMAS-L-300199)</name>
    <name type="common">Lichen-forming fungus</name>
    <dbReference type="NCBI Taxonomy" id="1263415"/>
    <lineage>
        <taxon>Eukaryota</taxon>
        <taxon>Fungi</taxon>
        <taxon>Dikarya</taxon>
        <taxon>Ascomycota</taxon>
        <taxon>Pezizomycotina</taxon>
        <taxon>Eurotiomycetes</taxon>
        <taxon>Chaetothyriomycetidae</taxon>
        <taxon>Verrucariales</taxon>
        <taxon>Verrucariaceae</taxon>
        <taxon>Endocarpon</taxon>
    </lineage>
</organism>
<feature type="region of interest" description="Disordered" evidence="2">
    <location>
        <begin position="373"/>
        <end position="529"/>
    </location>
</feature>
<evidence type="ECO:0000313" key="3">
    <source>
        <dbReference type="EMBL" id="ERF73866.1"/>
    </source>
</evidence>
<evidence type="ECO:0000313" key="4">
    <source>
        <dbReference type="Proteomes" id="UP000019373"/>
    </source>
</evidence>